<dbReference type="GO" id="GO:0005886">
    <property type="term" value="C:plasma membrane"/>
    <property type="evidence" value="ECO:0007669"/>
    <property type="project" value="UniProtKB-SubCell"/>
</dbReference>
<dbReference type="RefSeq" id="WP_011124718.1">
    <property type="nucleotide sequence ID" value="NC_005042.1"/>
</dbReference>
<dbReference type="PATRIC" id="fig|167539.5.peg.580"/>
<dbReference type="PIR" id="T52494">
    <property type="entry name" value="T52494"/>
</dbReference>
<name>G3XCR6_PROMA</name>
<dbReference type="Pfam" id="PF00535">
    <property type="entry name" value="Glycos_transf_2"/>
    <property type="match status" value="1"/>
</dbReference>
<dbReference type="InterPro" id="IPR026461">
    <property type="entry name" value="Trfase_2_rSAM/seldom_assoc"/>
</dbReference>
<dbReference type="OrthoDB" id="9810303at2"/>
<keyword evidence="3" id="KW-0328">Glycosyltransferase</keyword>
<protein>
    <recommendedName>
        <fullName evidence="9">4,4'-diaponeurosporenoate glycosyltransferase</fullName>
    </recommendedName>
</protein>
<dbReference type="HOGENOM" id="CLU_025996_17_3_3"/>
<accession>G3XCR6</accession>
<dbReference type="eggNOG" id="COG1215">
    <property type="taxonomic scope" value="Bacteria"/>
</dbReference>
<evidence type="ECO:0000256" key="8">
    <source>
        <dbReference type="ARBA" id="ARBA00038120"/>
    </source>
</evidence>
<gene>
    <name evidence="11" type="primary">wcaA</name>
    <name evidence="11" type="ordered locus">Pro_0565</name>
</gene>
<dbReference type="EnsemblBacteria" id="AAP99610">
    <property type="protein sequence ID" value="AAP99610"/>
    <property type="gene ID" value="Pro_0565"/>
</dbReference>
<organism evidence="11 12">
    <name type="scientific">Prochlorococcus marinus (strain SARG / CCMP1375 / SS120)</name>
    <dbReference type="NCBI Taxonomy" id="167539"/>
    <lineage>
        <taxon>Bacteria</taxon>
        <taxon>Bacillati</taxon>
        <taxon>Cyanobacteriota</taxon>
        <taxon>Cyanophyceae</taxon>
        <taxon>Synechococcales</taxon>
        <taxon>Prochlorococcaceae</taxon>
        <taxon>Prochlorococcus</taxon>
    </lineage>
</organism>
<comment type="pathway">
    <text evidence="7">Carotenoid biosynthesis; staphyloxanthin biosynthesis; staphyloxanthin from farnesyl diphosphate: step 4/5.</text>
</comment>
<evidence type="ECO:0000259" key="10">
    <source>
        <dbReference type="Pfam" id="PF00535"/>
    </source>
</evidence>
<keyword evidence="4" id="KW-0808">Transferase</keyword>
<comment type="function">
    <text evidence="6">Catalyzes the glycosylation of 4,4'-diaponeurosporenoate, i.e. the esterification of glucose at the C1'' position with the carboxyl group of 4,4'-diaponeurosporenic acid, to form glycosyl-4,4'-diaponeurosporenoate. This is a step in the biosynthesis of staphyloxanthin, an orange pigment present in most staphylococci strains.</text>
</comment>
<keyword evidence="2" id="KW-1003">Cell membrane</keyword>
<reference evidence="11 12" key="1">
    <citation type="journal article" date="2003" name="Proc. Natl. Acad. Sci. U.S.A.">
        <title>Genome sequence of the cyanobacterium Prochlorococcus marinus SS120, a nearly minimal oxyphototrophic genome.</title>
        <authorList>
            <person name="Dufresne A."/>
            <person name="Salanoubat M."/>
            <person name="Partensky F."/>
            <person name="Artiguenave F."/>
            <person name="Axmann I.M."/>
            <person name="Barbe V."/>
            <person name="Duprat S."/>
            <person name="Galperin M.Y."/>
            <person name="Koonin E.V."/>
            <person name="Le Gall F."/>
            <person name="Makarova K.S."/>
            <person name="Ostrowski M."/>
            <person name="Oztas S."/>
            <person name="Robert C."/>
            <person name="Rogozin I.B."/>
            <person name="Scanlan D.J."/>
            <person name="Tandeau de Marsac N."/>
            <person name="Weissenbach J."/>
            <person name="Wincker P."/>
            <person name="Wolf Y.I."/>
            <person name="Hess W.R."/>
        </authorList>
    </citation>
    <scope>NUCLEOTIDE SEQUENCE [LARGE SCALE GENOMIC DNA]</scope>
    <source>
        <strain evidence="12">SARG / CCMP1375 / SS120</strain>
    </source>
</reference>
<dbReference type="CDD" id="cd02522">
    <property type="entry name" value="GT_2_like_a"/>
    <property type="match status" value="1"/>
</dbReference>
<keyword evidence="12" id="KW-1185">Reference proteome</keyword>
<evidence type="ECO:0000256" key="5">
    <source>
        <dbReference type="ARBA" id="ARBA00023136"/>
    </source>
</evidence>
<evidence type="ECO:0000313" key="11">
    <source>
        <dbReference type="EMBL" id="AAP99610.1"/>
    </source>
</evidence>
<dbReference type="InterPro" id="IPR001173">
    <property type="entry name" value="Glyco_trans_2-like"/>
</dbReference>
<dbReference type="SUPFAM" id="SSF53448">
    <property type="entry name" value="Nucleotide-diphospho-sugar transferases"/>
    <property type="match status" value="1"/>
</dbReference>
<dbReference type="Gene3D" id="3.90.550.10">
    <property type="entry name" value="Spore Coat Polysaccharide Biosynthesis Protein SpsA, Chain A"/>
    <property type="match status" value="1"/>
</dbReference>
<dbReference type="STRING" id="167539.Pro_0565"/>
<evidence type="ECO:0000256" key="7">
    <source>
        <dbReference type="ARBA" id="ARBA00037904"/>
    </source>
</evidence>
<evidence type="ECO:0000256" key="3">
    <source>
        <dbReference type="ARBA" id="ARBA00022676"/>
    </source>
</evidence>
<evidence type="ECO:0000256" key="1">
    <source>
        <dbReference type="ARBA" id="ARBA00004236"/>
    </source>
</evidence>
<dbReference type="CAZy" id="GT2">
    <property type="family name" value="Glycosyltransferase Family 2"/>
</dbReference>
<evidence type="ECO:0000256" key="4">
    <source>
        <dbReference type="ARBA" id="ARBA00022679"/>
    </source>
</evidence>
<evidence type="ECO:0000256" key="2">
    <source>
        <dbReference type="ARBA" id="ARBA00022475"/>
    </source>
</evidence>
<evidence type="ECO:0000256" key="9">
    <source>
        <dbReference type="ARBA" id="ARBA00040345"/>
    </source>
</evidence>
<dbReference type="InterPro" id="IPR029044">
    <property type="entry name" value="Nucleotide-diphossugar_trans"/>
</dbReference>
<keyword evidence="5" id="KW-0472">Membrane</keyword>
<comment type="subcellular location">
    <subcellularLocation>
        <location evidence="1">Cell membrane</location>
    </subcellularLocation>
</comment>
<dbReference type="GO" id="GO:0016757">
    <property type="term" value="F:glycosyltransferase activity"/>
    <property type="evidence" value="ECO:0007669"/>
    <property type="project" value="UniProtKB-KW"/>
</dbReference>
<dbReference type="KEGG" id="pma:Pro_0565"/>
<dbReference type="PANTHER" id="PTHR43646:SF2">
    <property type="entry name" value="GLYCOSYLTRANSFERASE 2-LIKE DOMAIN-CONTAINING PROTEIN"/>
    <property type="match status" value="1"/>
</dbReference>
<dbReference type="NCBIfam" id="TIGR04283">
    <property type="entry name" value="glyco_like_mftF"/>
    <property type="match status" value="1"/>
</dbReference>
<dbReference type="PANTHER" id="PTHR43646">
    <property type="entry name" value="GLYCOSYLTRANSFERASE"/>
    <property type="match status" value="1"/>
</dbReference>
<dbReference type="EMBL" id="AE017126">
    <property type="protein sequence ID" value="AAP99610.1"/>
    <property type="molecule type" value="Genomic_DNA"/>
</dbReference>
<evidence type="ECO:0000313" key="12">
    <source>
        <dbReference type="Proteomes" id="UP000001420"/>
    </source>
</evidence>
<evidence type="ECO:0000256" key="6">
    <source>
        <dbReference type="ARBA" id="ARBA00037281"/>
    </source>
</evidence>
<comment type="similarity">
    <text evidence="8">Belongs to the glycosyltransferase 2 family. CrtQ subfamily.</text>
</comment>
<dbReference type="AlphaFoldDB" id="G3XCR6"/>
<feature type="domain" description="Glycosyltransferase 2-like" evidence="10">
    <location>
        <begin position="11"/>
        <end position="108"/>
    </location>
</feature>
<sequence length="236" mass="26987">MEHIKKDNKLSIIIPTINEARNLPILLADIRSYTQCLEVIVIDCGSTDSTTLVAKIGGAKVIAMTNKNRGEQLHTGAMSANGNWLFFLHADSRLKYNWKSKIINLISNPLSKQYAWYFNFKTEKKGFIWFILELAVYIRSNLFNSPYGDQGLLLSKELYSRIGGYKEIPIMEDLDLITRLKQITTLRSLGSGIETNSRKYLGSNIIKNAIKNALLRYQWRKGANINELAKRYYAEN</sequence>
<proteinExistence type="inferred from homology"/>
<dbReference type="Proteomes" id="UP000001420">
    <property type="component" value="Chromosome"/>
</dbReference>